<organism evidence="1 2">
    <name type="scientific">Nitrosomonas communis</name>
    <dbReference type="NCBI Taxonomy" id="44574"/>
    <lineage>
        <taxon>Bacteria</taxon>
        <taxon>Pseudomonadati</taxon>
        <taxon>Pseudomonadota</taxon>
        <taxon>Betaproteobacteria</taxon>
        <taxon>Nitrosomonadales</taxon>
        <taxon>Nitrosomonadaceae</taxon>
        <taxon>Nitrosomonas</taxon>
    </lineage>
</organism>
<dbReference type="EMBL" id="FOUB01000008">
    <property type="protein sequence ID" value="SFL97524.1"/>
    <property type="molecule type" value="Genomic_DNA"/>
</dbReference>
<dbReference type="Proteomes" id="UP000183287">
    <property type="component" value="Unassembled WGS sequence"/>
</dbReference>
<protein>
    <submittedName>
        <fullName evidence="1">Uncharacterized protein</fullName>
    </submittedName>
</protein>
<name>A0A1I4M2U3_9PROT</name>
<gene>
    <name evidence="1" type="ORF">SAMN05421863_100851</name>
</gene>
<proteinExistence type="predicted"/>
<evidence type="ECO:0000313" key="1">
    <source>
        <dbReference type="EMBL" id="SFL97524.1"/>
    </source>
</evidence>
<accession>A0A1I4M2U3</accession>
<evidence type="ECO:0000313" key="2">
    <source>
        <dbReference type="Proteomes" id="UP000183287"/>
    </source>
</evidence>
<sequence length="81" mass="9198">MPSITVPAAPFIVKTAWLNLSIDKCKKPSRFSVYHQPAMKLAQCRFYKVLHPTSAAYKNVENLSIRMAPVRALHPTNYVCH</sequence>
<reference evidence="2" key="1">
    <citation type="submission" date="2016-10" db="EMBL/GenBank/DDBJ databases">
        <authorList>
            <person name="Varghese N."/>
            <person name="Submissions S."/>
        </authorList>
    </citation>
    <scope>NUCLEOTIDE SEQUENCE [LARGE SCALE GENOMIC DNA]</scope>
    <source>
        <strain evidence="2">Nm44</strain>
    </source>
</reference>
<keyword evidence="2" id="KW-1185">Reference proteome</keyword>
<dbReference type="AlphaFoldDB" id="A0A1I4M2U3"/>